<dbReference type="SUPFAM" id="SSF52833">
    <property type="entry name" value="Thioredoxin-like"/>
    <property type="match status" value="3"/>
</dbReference>
<protein>
    <recommendedName>
        <fullName evidence="9">Thioredoxin domain-containing protein</fullName>
    </recommendedName>
</protein>
<keyword evidence="8" id="KW-0732">Signal</keyword>
<dbReference type="GO" id="GO:0005789">
    <property type="term" value="C:endoplasmic reticulum membrane"/>
    <property type="evidence" value="ECO:0007669"/>
    <property type="project" value="UniProtKB-SubCell"/>
</dbReference>
<keyword evidence="3 7" id="KW-1133">Transmembrane helix</keyword>
<proteinExistence type="predicted"/>
<sequence length="511" mass="57945">MVRLLTVAATAILTAIAQAKNLNDVDSKTVTAFKDGALLNCAAHKKFCLEMGISRIPTLQSNFNGGEWKQYVGDFSTDTVDKFVRGSQIKRNEHGKNVELTTSAQLKAIIESKEPWFVKFYAPWCTHCKHLAPTWESLAKKLQGKVNVAEVNCEENRALCQEYKIAGLPTLNYFVHGATLKYTGERKLDKLLEYAIKMSGSPVHNVDTDRELETLLRASDVNLVYVRNAKKDDHQLPLLEKVAPEFMEHIPFFTTTDHKTALRYNLKESDLPAAIIVKDGNFHVFNDADIQNIVPWIHKERHPLVTRILPHNSNRILKGKDVVVLGITKPDDADSELKLRDIAKLYRDEHSGKDITFALLDGELWGNYIYRAFGIHSHKLPTVIVLDPKKEMYYDSHANKAKFAFDKPEEILKSIKNLEELTGISTAASKTMNVLDKFFVSFGDHWILWTTVLFGALTGVYWLLVRDEPKPLTPAEIREQAKREVAKRNQEKKMQEIEDAGKTTSVSEKEG</sequence>
<dbReference type="STRING" id="35722.A0A0B7NIP5"/>
<evidence type="ECO:0000256" key="4">
    <source>
        <dbReference type="ARBA" id="ARBA00023136"/>
    </source>
</evidence>
<dbReference type="PANTHER" id="PTHR46426:SF1">
    <property type="entry name" value="PROTEIN DISULFIDE-ISOMERASE TMX3"/>
    <property type="match status" value="1"/>
</dbReference>
<keyword evidence="2 7" id="KW-0812">Transmembrane</keyword>
<comment type="function">
    <text evidence="5">Probable disulfide isomerase, which participates in the folding of proteins containing disulfide bonds. May act as a dithiol oxidase. Acts as a regulator of endoplasmic reticulum-mitochondria contact sites via its ability to regulate redox signals.</text>
</comment>
<accession>A0A0B7NIP5</accession>
<evidence type="ECO:0000256" key="8">
    <source>
        <dbReference type="SAM" id="SignalP"/>
    </source>
</evidence>
<evidence type="ECO:0000256" key="7">
    <source>
        <dbReference type="SAM" id="Phobius"/>
    </source>
</evidence>
<dbReference type="CDD" id="cd02961">
    <property type="entry name" value="PDI_a_family"/>
    <property type="match status" value="1"/>
</dbReference>
<feature type="region of interest" description="Disordered" evidence="6">
    <location>
        <begin position="475"/>
        <end position="511"/>
    </location>
</feature>
<evidence type="ECO:0000259" key="9">
    <source>
        <dbReference type="PROSITE" id="PS51352"/>
    </source>
</evidence>
<dbReference type="PROSITE" id="PS00194">
    <property type="entry name" value="THIOREDOXIN_1"/>
    <property type="match status" value="1"/>
</dbReference>
<feature type="signal peptide" evidence="8">
    <location>
        <begin position="1"/>
        <end position="19"/>
    </location>
</feature>
<keyword evidence="4 7" id="KW-0472">Membrane</keyword>
<feature type="chain" id="PRO_5002120408" description="Thioredoxin domain-containing protein" evidence="8">
    <location>
        <begin position="20"/>
        <end position="511"/>
    </location>
</feature>
<evidence type="ECO:0000256" key="5">
    <source>
        <dbReference type="ARBA" id="ARBA00045246"/>
    </source>
</evidence>
<evidence type="ECO:0000256" key="2">
    <source>
        <dbReference type="ARBA" id="ARBA00022692"/>
    </source>
</evidence>
<dbReference type="Pfam" id="PF00085">
    <property type="entry name" value="Thioredoxin"/>
    <property type="match status" value="1"/>
</dbReference>
<feature type="domain" description="Thioredoxin" evidence="9">
    <location>
        <begin position="66"/>
        <end position="224"/>
    </location>
</feature>
<dbReference type="PANTHER" id="PTHR46426">
    <property type="entry name" value="PROTEIN DISULFIDE-ISOMERASE TMX3"/>
    <property type="match status" value="1"/>
</dbReference>
<dbReference type="Gene3D" id="3.40.30.10">
    <property type="entry name" value="Glutaredoxin"/>
    <property type="match status" value="3"/>
</dbReference>
<dbReference type="InterPro" id="IPR036249">
    <property type="entry name" value="Thioredoxin-like_sf"/>
</dbReference>
<dbReference type="InterPro" id="IPR052250">
    <property type="entry name" value="PDI_TMX3"/>
</dbReference>
<evidence type="ECO:0000256" key="3">
    <source>
        <dbReference type="ARBA" id="ARBA00022989"/>
    </source>
</evidence>
<gene>
    <name evidence="10" type="primary">PARPA_09008.1 scaffold 35302</name>
</gene>
<dbReference type="AlphaFoldDB" id="A0A0B7NIP5"/>
<keyword evidence="11" id="KW-1185">Reference proteome</keyword>
<dbReference type="InterPro" id="IPR013766">
    <property type="entry name" value="Thioredoxin_domain"/>
</dbReference>
<comment type="subcellular location">
    <subcellularLocation>
        <location evidence="1">Endoplasmic reticulum membrane</location>
        <topology evidence="1">Single-pass membrane protein</topology>
    </subcellularLocation>
</comment>
<evidence type="ECO:0000313" key="10">
    <source>
        <dbReference type="EMBL" id="CEP14823.1"/>
    </source>
</evidence>
<dbReference type="InterPro" id="IPR017937">
    <property type="entry name" value="Thioredoxin_CS"/>
</dbReference>
<name>A0A0B7NIP5_9FUNG</name>
<dbReference type="CDD" id="cd02981">
    <property type="entry name" value="PDI_b_family"/>
    <property type="match status" value="1"/>
</dbReference>
<feature type="transmembrane region" description="Helical" evidence="7">
    <location>
        <begin position="446"/>
        <end position="464"/>
    </location>
</feature>
<reference evidence="10 11" key="1">
    <citation type="submission" date="2014-09" db="EMBL/GenBank/DDBJ databases">
        <authorList>
            <person name="Ellenberger Sabrina"/>
        </authorList>
    </citation>
    <scope>NUCLEOTIDE SEQUENCE [LARGE SCALE GENOMIC DNA]</scope>
    <source>
        <strain evidence="10 11">CBS 412.66</strain>
    </source>
</reference>
<dbReference type="Pfam" id="PF13848">
    <property type="entry name" value="Thioredoxin_6"/>
    <property type="match status" value="1"/>
</dbReference>
<organism evidence="10 11">
    <name type="scientific">Parasitella parasitica</name>
    <dbReference type="NCBI Taxonomy" id="35722"/>
    <lineage>
        <taxon>Eukaryota</taxon>
        <taxon>Fungi</taxon>
        <taxon>Fungi incertae sedis</taxon>
        <taxon>Mucoromycota</taxon>
        <taxon>Mucoromycotina</taxon>
        <taxon>Mucoromycetes</taxon>
        <taxon>Mucorales</taxon>
        <taxon>Mucorineae</taxon>
        <taxon>Mucoraceae</taxon>
        <taxon>Parasitella</taxon>
    </lineage>
</organism>
<evidence type="ECO:0000256" key="6">
    <source>
        <dbReference type="SAM" id="MobiDB-lite"/>
    </source>
</evidence>
<dbReference type="OrthoDB" id="427280at2759"/>
<evidence type="ECO:0000313" key="11">
    <source>
        <dbReference type="Proteomes" id="UP000054107"/>
    </source>
</evidence>
<dbReference type="PROSITE" id="PS51352">
    <property type="entry name" value="THIOREDOXIN_2"/>
    <property type="match status" value="1"/>
</dbReference>
<evidence type="ECO:0000256" key="1">
    <source>
        <dbReference type="ARBA" id="ARBA00004389"/>
    </source>
</evidence>
<dbReference type="EMBL" id="LN731702">
    <property type="protein sequence ID" value="CEP14823.1"/>
    <property type="molecule type" value="Genomic_DNA"/>
</dbReference>
<dbReference type="Proteomes" id="UP000054107">
    <property type="component" value="Unassembled WGS sequence"/>
</dbReference>